<name>A0A2W5UJV9_9BACT</name>
<dbReference type="EMBL" id="QFQP01000082">
    <property type="protein sequence ID" value="PZR03574.1"/>
    <property type="molecule type" value="Genomic_DNA"/>
</dbReference>
<proteinExistence type="predicted"/>
<evidence type="ECO:0000313" key="1">
    <source>
        <dbReference type="EMBL" id="PZR03574.1"/>
    </source>
</evidence>
<gene>
    <name evidence="1" type="ORF">DI536_35820</name>
</gene>
<dbReference type="Proteomes" id="UP000249061">
    <property type="component" value="Unassembled WGS sequence"/>
</dbReference>
<dbReference type="AlphaFoldDB" id="A0A2W5UJV9"/>
<comment type="caution">
    <text evidence="1">The sequence shown here is derived from an EMBL/GenBank/DDBJ whole genome shotgun (WGS) entry which is preliminary data.</text>
</comment>
<protein>
    <submittedName>
        <fullName evidence="1">Uncharacterized protein</fullName>
    </submittedName>
</protein>
<sequence length="83" mass="9527">MNETITLQLGESGAPTQMQWAGVEYRVTDTPTPLEDELLLVTHPPACRFGWRFQGQRRGGENFIFDVRYDRTLDGWILVHAYG</sequence>
<reference evidence="1 2" key="1">
    <citation type="submission" date="2017-08" db="EMBL/GenBank/DDBJ databases">
        <title>Infants hospitalized years apart are colonized by the same room-sourced microbial strains.</title>
        <authorList>
            <person name="Brooks B."/>
            <person name="Olm M.R."/>
            <person name="Firek B.A."/>
            <person name="Baker R."/>
            <person name="Thomas B.C."/>
            <person name="Morowitz M.J."/>
            <person name="Banfield J.F."/>
        </authorList>
    </citation>
    <scope>NUCLEOTIDE SEQUENCE [LARGE SCALE GENOMIC DNA]</scope>
    <source>
        <strain evidence="1">S2_003_000_R2_14</strain>
    </source>
</reference>
<accession>A0A2W5UJV9</accession>
<organism evidence="1 2">
    <name type="scientific">Archangium gephyra</name>
    <dbReference type="NCBI Taxonomy" id="48"/>
    <lineage>
        <taxon>Bacteria</taxon>
        <taxon>Pseudomonadati</taxon>
        <taxon>Myxococcota</taxon>
        <taxon>Myxococcia</taxon>
        <taxon>Myxococcales</taxon>
        <taxon>Cystobacterineae</taxon>
        <taxon>Archangiaceae</taxon>
        <taxon>Archangium</taxon>
    </lineage>
</organism>
<evidence type="ECO:0000313" key="2">
    <source>
        <dbReference type="Proteomes" id="UP000249061"/>
    </source>
</evidence>